<gene>
    <name evidence="3" type="ORF">ACFTOW_14740</name>
</gene>
<proteinExistence type="predicted"/>
<dbReference type="SUPFAM" id="SSF50494">
    <property type="entry name" value="Trypsin-like serine proteases"/>
    <property type="match status" value="1"/>
</dbReference>
<evidence type="ECO:0000256" key="2">
    <source>
        <dbReference type="SAM" id="SignalP"/>
    </source>
</evidence>
<dbReference type="RefSeq" id="WP_379917012.1">
    <property type="nucleotide sequence ID" value="NZ_JBHUDD010000136.1"/>
</dbReference>
<dbReference type="Proteomes" id="UP001597186">
    <property type="component" value="Unassembled WGS sequence"/>
</dbReference>
<name>A0ABW4EKV7_9RHOB</name>
<feature type="chain" id="PRO_5046440346" evidence="2">
    <location>
        <begin position="24"/>
        <end position="576"/>
    </location>
</feature>
<keyword evidence="4" id="KW-1185">Reference proteome</keyword>
<dbReference type="EMBL" id="JBHUDD010000136">
    <property type="protein sequence ID" value="MFD1510643.1"/>
    <property type="molecule type" value="Genomic_DNA"/>
</dbReference>
<keyword evidence="2" id="KW-0732">Signal</keyword>
<reference evidence="4" key="1">
    <citation type="journal article" date="2019" name="Int. J. Syst. Evol. Microbiol.">
        <title>The Global Catalogue of Microorganisms (GCM) 10K type strain sequencing project: providing services to taxonomists for standard genome sequencing and annotation.</title>
        <authorList>
            <consortium name="The Broad Institute Genomics Platform"/>
            <consortium name="The Broad Institute Genome Sequencing Center for Infectious Disease"/>
            <person name="Wu L."/>
            <person name="Ma J."/>
        </authorList>
    </citation>
    <scope>NUCLEOTIDE SEQUENCE [LARGE SCALE GENOMIC DNA]</scope>
    <source>
        <strain evidence="4">CGMCC 1.12477</strain>
    </source>
</reference>
<feature type="signal peptide" evidence="2">
    <location>
        <begin position="1"/>
        <end position="23"/>
    </location>
</feature>
<dbReference type="Pfam" id="PF13365">
    <property type="entry name" value="Trypsin_2"/>
    <property type="match status" value="1"/>
</dbReference>
<accession>A0ABW4EKV7</accession>
<sequence length="576" mass="61784">MDNVLRFFCSMFLGMASASAINAQSYFPSGSCAVVVAARPSVEEARTYISANGWQETARVFESTNGWFAITAGVILNEFADDAIESLKADGAVPDDAYCSSGWSYIREVAWRTENRSPDRPISTGLWDDFDARPLSQTEKRFLQAALAMAGYYTGLLDGVWGNRSQMALERYTAAEFDGVEPLNAHAAYLSSIMLGRWIDEGWDYKNISYLAISMMLPVQNLTLVEETGLYQEWHHTSKNLKVLFNDLDSVDLRRLHEDVVSDLNPRMEPYTLRSADTWVTSLLDQNDTIYVRSDLIAGTWSTVVIFAGADLQAEVGLIAASIRPGRPPEIIPSMQGRLTSLADELADSIRGSIGQSPPEAGAALPVQPGERPRGTTSGTAFYVTANGVALTNAHVIEGCEAITLDGMPAEILAQSSVFDLAALRLETSVETEPLPFATGDAGLNADITIAGYPLHGLLGGLNVGRGSVSSLKGLQGDETSIQISAPVQPGNSGGPAIDRFGGVVGVVVSKLDTVRLADEIGDIAQNVNFAIRGSIAKIFLSSNGIAYLDASQAQPLAPEQSAQLLAKSTRLVECD</sequence>
<feature type="region of interest" description="Disordered" evidence="1">
    <location>
        <begin position="351"/>
        <end position="377"/>
    </location>
</feature>
<dbReference type="Gene3D" id="2.40.10.10">
    <property type="entry name" value="Trypsin-like serine proteases"/>
    <property type="match status" value="2"/>
</dbReference>
<evidence type="ECO:0000256" key="1">
    <source>
        <dbReference type="SAM" id="MobiDB-lite"/>
    </source>
</evidence>
<dbReference type="PANTHER" id="PTHR43019:SF23">
    <property type="entry name" value="PROTEASE DO-LIKE 5, CHLOROPLASTIC"/>
    <property type="match status" value="1"/>
</dbReference>
<dbReference type="InterPro" id="IPR043504">
    <property type="entry name" value="Peptidase_S1_PA_chymotrypsin"/>
</dbReference>
<comment type="caution">
    <text evidence="3">The sequence shown here is derived from an EMBL/GenBank/DDBJ whole genome shotgun (WGS) entry which is preliminary data.</text>
</comment>
<dbReference type="PANTHER" id="PTHR43019">
    <property type="entry name" value="SERINE ENDOPROTEASE DEGS"/>
    <property type="match status" value="1"/>
</dbReference>
<organism evidence="3 4">
    <name type="scientific">Lacimonas salitolerans</name>
    <dbReference type="NCBI Taxonomy" id="1323750"/>
    <lineage>
        <taxon>Bacteria</taxon>
        <taxon>Pseudomonadati</taxon>
        <taxon>Pseudomonadota</taxon>
        <taxon>Alphaproteobacteria</taxon>
        <taxon>Rhodobacterales</taxon>
        <taxon>Paracoccaceae</taxon>
        <taxon>Lacimonas</taxon>
    </lineage>
</organism>
<protein>
    <submittedName>
        <fullName evidence="3">Trypsin-like peptidase domain-containing protein</fullName>
    </submittedName>
</protein>
<evidence type="ECO:0000313" key="4">
    <source>
        <dbReference type="Proteomes" id="UP001597186"/>
    </source>
</evidence>
<evidence type="ECO:0000313" key="3">
    <source>
        <dbReference type="EMBL" id="MFD1510643.1"/>
    </source>
</evidence>
<dbReference type="InterPro" id="IPR009003">
    <property type="entry name" value="Peptidase_S1_PA"/>
</dbReference>